<dbReference type="CDD" id="cd03811">
    <property type="entry name" value="GT4_GT28_WabH-like"/>
    <property type="match status" value="1"/>
</dbReference>
<keyword evidence="4" id="KW-1185">Reference proteome</keyword>
<keyword evidence="3" id="KW-0808">Transferase</keyword>
<dbReference type="RefSeq" id="WP_013879841.1">
    <property type="nucleotide sequence ID" value="NC_015666.1"/>
</dbReference>
<evidence type="ECO:0000259" key="2">
    <source>
        <dbReference type="Pfam" id="PF13439"/>
    </source>
</evidence>
<evidence type="ECO:0000313" key="4">
    <source>
        <dbReference type="Proteomes" id="UP000006794"/>
    </source>
</evidence>
<organism evidence="3 4">
    <name type="scientific">Halopiger xanaduensis (strain DSM 18323 / JCM 14033 / SH-6)</name>
    <dbReference type="NCBI Taxonomy" id="797210"/>
    <lineage>
        <taxon>Archaea</taxon>
        <taxon>Methanobacteriati</taxon>
        <taxon>Methanobacteriota</taxon>
        <taxon>Stenosarchaea group</taxon>
        <taxon>Halobacteria</taxon>
        <taxon>Halobacteriales</taxon>
        <taxon>Natrialbaceae</taxon>
        <taxon>Halopiger</taxon>
    </lineage>
</organism>
<dbReference type="Proteomes" id="UP000006794">
    <property type="component" value="Chromosome"/>
</dbReference>
<dbReference type="AlphaFoldDB" id="F8DA31"/>
<evidence type="ECO:0000313" key="3">
    <source>
        <dbReference type="EMBL" id="AEH36949.1"/>
    </source>
</evidence>
<dbReference type="InterPro" id="IPR001296">
    <property type="entry name" value="Glyco_trans_1"/>
</dbReference>
<gene>
    <name evidence="3" type="ordered locus">Halxa_2326</name>
</gene>
<dbReference type="SUPFAM" id="SSF53756">
    <property type="entry name" value="UDP-Glycosyltransferase/glycogen phosphorylase"/>
    <property type="match status" value="1"/>
</dbReference>
<feature type="domain" description="Glycosyltransferase subfamily 4-like N-terminal" evidence="2">
    <location>
        <begin position="14"/>
        <end position="167"/>
    </location>
</feature>
<feature type="domain" description="Glycosyl transferase family 1" evidence="1">
    <location>
        <begin position="182"/>
        <end position="341"/>
    </location>
</feature>
<dbReference type="Pfam" id="PF00534">
    <property type="entry name" value="Glycos_transf_1"/>
    <property type="match status" value="1"/>
</dbReference>
<dbReference type="STRING" id="797210.Halxa_2326"/>
<dbReference type="PANTHER" id="PTHR12526:SF630">
    <property type="entry name" value="GLYCOSYLTRANSFERASE"/>
    <property type="match status" value="1"/>
</dbReference>
<reference evidence="3 4" key="1">
    <citation type="journal article" date="2012" name="Stand. Genomic Sci.">
        <title>Complete genome sequence of Halopiger xanaduensis type strain (SH-6(T)).</title>
        <authorList>
            <person name="Anderson I."/>
            <person name="Tindall B.J."/>
            <person name="Rohde M."/>
            <person name="Lucas S."/>
            <person name="Han J."/>
            <person name="Lapidus A."/>
            <person name="Cheng J.F."/>
            <person name="Goodwin L."/>
            <person name="Pitluck S."/>
            <person name="Peters L."/>
            <person name="Pati A."/>
            <person name="Mikhailova N."/>
            <person name="Pagani I."/>
            <person name="Teshima H."/>
            <person name="Han C."/>
            <person name="Tapia R."/>
            <person name="Land M."/>
            <person name="Woyke T."/>
            <person name="Klenk H.P."/>
            <person name="Kyrpides N."/>
            <person name="Ivanova N."/>
        </authorList>
    </citation>
    <scope>NUCLEOTIDE SEQUENCE [LARGE SCALE GENOMIC DNA]</scope>
    <source>
        <strain evidence="4">DSM 18323 / JCM 14033 / SH-6</strain>
    </source>
</reference>
<dbReference type="EMBL" id="CP002839">
    <property type="protein sequence ID" value="AEH36949.1"/>
    <property type="molecule type" value="Genomic_DNA"/>
</dbReference>
<dbReference type="PANTHER" id="PTHR12526">
    <property type="entry name" value="GLYCOSYLTRANSFERASE"/>
    <property type="match status" value="1"/>
</dbReference>
<dbReference type="eggNOG" id="arCOG01403">
    <property type="taxonomic scope" value="Archaea"/>
</dbReference>
<dbReference type="Pfam" id="PF13439">
    <property type="entry name" value="Glyco_transf_4"/>
    <property type="match status" value="1"/>
</dbReference>
<dbReference type="GeneID" id="32176835"/>
<dbReference type="OrthoDB" id="132546at2157"/>
<protein>
    <submittedName>
        <fullName evidence="3">Glycosyl transferase group 1</fullName>
    </submittedName>
</protein>
<dbReference type="InterPro" id="IPR028098">
    <property type="entry name" value="Glyco_trans_4-like_N"/>
</dbReference>
<sequence>MSSKVTLFIGDLSIGGAERVTVNLANQLSENGHQVEVLVISQQGKLINELSPDVRLSVLPVNRMLWSIIPLAKHLRQSQSDVIIPMMAGPNILTILSRKISLTSPQVIVTEHINRTNNYHNELHDIFPKYLYKYADNVVGVSEGVTEHIKDWAKIDPDKVTTIYNPVVNEGITKISPQTPSEFKRNSKTILGVGRHTPQKDFKTLIRSFAILSKEYSEDVQLIILGKGECTSEYKSLAGRLNIREDVYFPGFVDDPFQYMSNADVFCLSSRLEGLANVLIEAMACGTPVVSTDCPSGPAEVLKNGKYGKLVPIEDPEAMKSALITTLENPISAEKLKKRAQDFSIEESTKKYEALFED</sequence>
<proteinExistence type="predicted"/>
<accession>F8DA31</accession>
<dbReference type="GO" id="GO:0016757">
    <property type="term" value="F:glycosyltransferase activity"/>
    <property type="evidence" value="ECO:0007669"/>
    <property type="project" value="InterPro"/>
</dbReference>
<evidence type="ECO:0000259" key="1">
    <source>
        <dbReference type="Pfam" id="PF00534"/>
    </source>
</evidence>
<dbReference type="Gene3D" id="3.40.50.2000">
    <property type="entry name" value="Glycogen Phosphorylase B"/>
    <property type="match status" value="2"/>
</dbReference>
<dbReference type="KEGG" id="hxa:Halxa_2326"/>
<name>F8DA31_HALXS</name>
<dbReference type="HOGENOM" id="CLU_009583_0_0_2"/>